<protein>
    <recommendedName>
        <fullName evidence="5">Ketoreductase domain-containing protein</fullName>
    </recommendedName>
</protein>
<keyword evidence="4" id="KW-0520">NAD</keyword>
<proteinExistence type="inferred from homology"/>
<comment type="similarity">
    <text evidence="1">Belongs to the short-chain dehydrogenases/reductases (SDR) family.</text>
</comment>
<dbReference type="PRINTS" id="PR00080">
    <property type="entry name" value="SDRFAMILY"/>
</dbReference>
<gene>
    <name evidence="6" type="ORF">AYO21_10024</name>
</gene>
<keyword evidence="3" id="KW-0560">Oxidoreductase</keyword>
<accession>A0A177EWY6</accession>
<organism evidence="6 7">
    <name type="scientific">Fonsecaea monophora</name>
    <dbReference type="NCBI Taxonomy" id="254056"/>
    <lineage>
        <taxon>Eukaryota</taxon>
        <taxon>Fungi</taxon>
        <taxon>Dikarya</taxon>
        <taxon>Ascomycota</taxon>
        <taxon>Pezizomycotina</taxon>
        <taxon>Eurotiomycetes</taxon>
        <taxon>Chaetothyriomycetidae</taxon>
        <taxon>Chaetothyriales</taxon>
        <taxon>Herpotrichiellaceae</taxon>
        <taxon>Fonsecaea</taxon>
    </lineage>
</organism>
<name>A0A177EWY6_9EURO</name>
<dbReference type="SMART" id="SM00822">
    <property type="entry name" value="PKS_KR"/>
    <property type="match status" value="1"/>
</dbReference>
<evidence type="ECO:0000256" key="4">
    <source>
        <dbReference type="ARBA" id="ARBA00023027"/>
    </source>
</evidence>
<evidence type="ECO:0000256" key="2">
    <source>
        <dbReference type="ARBA" id="ARBA00022857"/>
    </source>
</evidence>
<dbReference type="InterPro" id="IPR057326">
    <property type="entry name" value="KR_dom"/>
</dbReference>
<dbReference type="InterPro" id="IPR020904">
    <property type="entry name" value="Sc_DH/Rdtase_CS"/>
</dbReference>
<dbReference type="AlphaFoldDB" id="A0A177EWY6"/>
<dbReference type="InterPro" id="IPR002347">
    <property type="entry name" value="SDR_fam"/>
</dbReference>
<dbReference type="GO" id="GO:0016491">
    <property type="term" value="F:oxidoreductase activity"/>
    <property type="evidence" value="ECO:0007669"/>
    <property type="project" value="UniProtKB-KW"/>
</dbReference>
<dbReference type="Gene3D" id="3.40.50.720">
    <property type="entry name" value="NAD(P)-binding Rossmann-like Domain"/>
    <property type="match status" value="1"/>
</dbReference>
<dbReference type="PROSITE" id="PS00061">
    <property type="entry name" value="ADH_SHORT"/>
    <property type="match status" value="1"/>
</dbReference>
<sequence>MALLAKTIAITGAASGIGRMTTICLAGQGANLSIADLDLDKLQEVAAEVKRQHPDCAVMCTALDVRHEHEVDEWIRQTVQRFGFLDGAVNLAGVLRQGLVSDFALDDWRLVLDVNLTGVFVCTKAQIRSMNDGGSIVNASSRAGLHGTANYAAYCASKHGVIGLTKAVAQEVGAKGIRANCGSILARGVIDTPMTAAFEGVPADQIIQRKGRPDEIAFLIAYLLGDQSRFITASTITIDGGLP</sequence>
<reference evidence="6 7" key="1">
    <citation type="submission" date="2016-03" db="EMBL/GenBank/DDBJ databases">
        <title>Draft genome sequence of the Fonsecaea monophora CBS 269.37.</title>
        <authorList>
            <person name="Bombassaro A."/>
            <person name="Vinicius W.A."/>
            <person name="De Hoog S."/>
            <person name="Sun J."/>
            <person name="Souza E.M."/>
            <person name="Raittz R.T."/>
            <person name="Costa F."/>
            <person name="Leao A.C."/>
            <person name="Tadra-Sfeir M.Z."/>
            <person name="Baura V."/>
            <person name="Balsanelli E."/>
            <person name="Pedrosa F.O."/>
            <person name="Moreno L.F."/>
            <person name="Steffens M.B."/>
            <person name="Xi L."/>
            <person name="Bocca A.L."/>
            <person name="Felipe M.S."/>
            <person name="Teixeira M."/>
            <person name="Telles Filho F.Q."/>
            <person name="Azevedo C.M."/>
            <person name="Gomes R."/>
            <person name="Vicente V.A."/>
        </authorList>
    </citation>
    <scope>NUCLEOTIDE SEQUENCE [LARGE SCALE GENOMIC DNA]</scope>
    <source>
        <strain evidence="6 7">CBS 269.37</strain>
    </source>
</reference>
<dbReference type="RefSeq" id="XP_022507742.1">
    <property type="nucleotide sequence ID" value="XM_022659949.1"/>
</dbReference>
<dbReference type="InterPro" id="IPR036291">
    <property type="entry name" value="NAD(P)-bd_dom_sf"/>
</dbReference>
<comment type="caution">
    <text evidence="6">The sequence shown here is derived from an EMBL/GenBank/DDBJ whole genome shotgun (WGS) entry which is preliminary data.</text>
</comment>
<dbReference type="OrthoDB" id="1669814at2759"/>
<dbReference type="PANTHER" id="PTHR24321:SF8">
    <property type="entry name" value="ESTRADIOL 17-BETA-DEHYDROGENASE 8-RELATED"/>
    <property type="match status" value="1"/>
</dbReference>
<dbReference type="Proteomes" id="UP000077002">
    <property type="component" value="Unassembled WGS sequence"/>
</dbReference>
<dbReference type="SUPFAM" id="SSF51735">
    <property type="entry name" value="NAD(P)-binding Rossmann-fold domains"/>
    <property type="match status" value="1"/>
</dbReference>
<dbReference type="PANTHER" id="PTHR24321">
    <property type="entry name" value="DEHYDROGENASES, SHORT CHAIN"/>
    <property type="match status" value="1"/>
</dbReference>
<dbReference type="EMBL" id="LVKK01000108">
    <property type="protein sequence ID" value="OAG35790.1"/>
    <property type="molecule type" value="Genomic_DNA"/>
</dbReference>
<dbReference type="Pfam" id="PF13561">
    <property type="entry name" value="adh_short_C2"/>
    <property type="match status" value="1"/>
</dbReference>
<keyword evidence="7" id="KW-1185">Reference proteome</keyword>
<evidence type="ECO:0000313" key="7">
    <source>
        <dbReference type="Proteomes" id="UP000077002"/>
    </source>
</evidence>
<dbReference type="PRINTS" id="PR00081">
    <property type="entry name" value="GDHRDH"/>
</dbReference>
<dbReference type="GeneID" id="34605150"/>
<feature type="domain" description="Ketoreductase" evidence="5">
    <location>
        <begin position="6"/>
        <end position="193"/>
    </location>
</feature>
<dbReference type="FunFam" id="3.40.50.720:FF:000084">
    <property type="entry name" value="Short-chain dehydrogenase reductase"/>
    <property type="match status" value="1"/>
</dbReference>
<keyword evidence="2" id="KW-0521">NADP</keyword>
<evidence type="ECO:0000259" key="5">
    <source>
        <dbReference type="SMART" id="SM00822"/>
    </source>
</evidence>
<evidence type="ECO:0000256" key="1">
    <source>
        <dbReference type="ARBA" id="ARBA00006484"/>
    </source>
</evidence>
<evidence type="ECO:0000313" key="6">
    <source>
        <dbReference type="EMBL" id="OAG35790.1"/>
    </source>
</evidence>
<evidence type="ECO:0000256" key="3">
    <source>
        <dbReference type="ARBA" id="ARBA00023002"/>
    </source>
</evidence>